<gene>
    <name evidence="8" type="ORF">DGUA_6G004444</name>
</gene>
<sequence>MLRALKTGGALLRSQNKNFAAAVAHYSDLPKPQTTPEVLYTGLFINNEWHKSKSGKTFATINPTTEECIAEIQESDKEDIDIAVKAARSAFQLGSPWRRMDASERGRLIYRLADLMERDQVYLSSLETLDNGKPYNMSYNVDLPLSIKNLRYFAGWADKNHGKTIPMDGDFFAYTRHEPVGVCGQVIPWNFPILMMAWKLGPALATGNTIVLKPAEQTSLTALYIAQLVKEAGFPEGVVNVVPGFGEAGAILANHADVDKLAFTGSTEVGKLIQLASGNTNLKRVTLELGGKSPNIILSDTDLDYAVETAHFGLFFNMGQCCCAGSRTFVEDKIYDEFVERSAERAKKRTLGNPFDLKTEQGPQVNQEQMEKILCMIKQGEKQGAKLVAGGSRPEDLPGYFVQPTVFADSLETLDNGKPYNMSYNVDLPLSIKNLRYFAGWADKNHGKTIPMDGDFFAYTRHEPVGVCGQVIPWNFPILMMAWKLGPALATGNTIVLKPAEQTSLTALYIAQLVKEAGFPEGVVNVVPGFGEAGAILANHADVDKLAFTGSTEVGKLIQLASGNTNLKRVTLELGGKSPNIILSDTDLDYAVETAHFGLFFNMGQCCCAGSRTFVEDKIYDEFVERSAERAKKRTLGNPFDLKTEQGPQVNQEQMEKILCMIKQGEKQGAKLVAGGSRPEDLPGYFVQPTVFADVKDDMTIAREEIFGPVQQLIRFKKLDEVIERANNSDYGLAAAVFTKDLDKANYIVGGLRAGTVWVNTYNVLPAQAPFGGYKMSGHGRENGEYALSNYTEVKSVIVKVAQKNS</sequence>
<dbReference type="FunFam" id="3.40.605.10:FF:000029">
    <property type="entry name" value="Aldehyde dehydrogenase, mitochondrial"/>
    <property type="match status" value="2"/>
</dbReference>
<dbReference type="FunFam" id="3.40.309.10:FF:000001">
    <property type="entry name" value="Mitochondrial aldehyde dehydrogenase 2"/>
    <property type="match status" value="1"/>
</dbReference>
<evidence type="ECO:0000313" key="8">
    <source>
        <dbReference type="EMBL" id="SPP85879.1"/>
    </source>
</evidence>
<dbReference type="Proteomes" id="UP000268350">
    <property type="component" value="Unassembled WGS sequence"/>
</dbReference>
<dbReference type="AlphaFoldDB" id="A0A3B0KHK9"/>
<keyword evidence="3" id="KW-0520">NAD</keyword>
<dbReference type="STRING" id="7266.A0A3B0KHK9"/>
<dbReference type="PANTHER" id="PTHR11699">
    <property type="entry name" value="ALDEHYDE DEHYDROGENASE-RELATED"/>
    <property type="match status" value="1"/>
</dbReference>
<dbReference type="FunFam" id="3.40.309.10:FF:000065">
    <property type="entry name" value="Aldehyde dehydrogenase3"/>
    <property type="match status" value="1"/>
</dbReference>
<dbReference type="GO" id="GO:0004029">
    <property type="term" value="F:aldehyde dehydrogenase (NAD+) activity"/>
    <property type="evidence" value="ECO:0007669"/>
    <property type="project" value="UniProtKB-EC"/>
</dbReference>
<dbReference type="EMBL" id="OUUW01000010">
    <property type="protein sequence ID" value="SPP85879.1"/>
    <property type="molecule type" value="Genomic_DNA"/>
</dbReference>
<evidence type="ECO:0000256" key="5">
    <source>
        <dbReference type="PROSITE-ProRule" id="PRU10007"/>
    </source>
</evidence>
<proteinExistence type="inferred from homology"/>
<evidence type="ECO:0000256" key="1">
    <source>
        <dbReference type="ARBA" id="ARBA00009986"/>
    </source>
</evidence>
<keyword evidence="2 6" id="KW-0560">Oxidoreductase</keyword>
<evidence type="ECO:0000256" key="4">
    <source>
        <dbReference type="ARBA" id="ARBA00024226"/>
    </source>
</evidence>
<dbReference type="SUPFAM" id="SSF53720">
    <property type="entry name" value="ALDH-like"/>
    <property type="match status" value="2"/>
</dbReference>
<dbReference type="InterPro" id="IPR016162">
    <property type="entry name" value="Ald_DH_N"/>
</dbReference>
<evidence type="ECO:0000256" key="3">
    <source>
        <dbReference type="ARBA" id="ARBA00023027"/>
    </source>
</evidence>
<dbReference type="PROSITE" id="PS00070">
    <property type="entry name" value="ALDEHYDE_DEHYDR_CYS"/>
    <property type="match status" value="2"/>
</dbReference>
<protein>
    <recommendedName>
        <fullName evidence="4">aldehyde dehydrogenase (NAD(+))</fullName>
        <ecNumber evidence="4">1.2.1.3</ecNumber>
    </recommendedName>
</protein>
<feature type="domain" description="Aldehyde dehydrogenase" evidence="7">
    <location>
        <begin position="49"/>
        <end position="409"/>
    </location>
</feature>
<dbReference type="InterPro" id="IPR016163">
    <property type="entry name" value="Ald_DH_C"/>
</dbReference>
<feature type="active site" evidence="5">
    <location>
        <position position="573"/>
    </location>
</feature>
<dbReference type="InterPro" id="IPR015590">
    <property type="entry name" value="Aldehyde_DH_dom"/>
</dbReference>
<keyword evidence="9" id="KW-1185">Reference proteome</keyword>
<dbReference type="Pfam" id="PF00171">
    <property type="entry name" value="Aldedh"/>
    <property type="match status" value="2"/>
</dbReference>
<evidence type="ECO:0000259" key="7">
    <source>
        <dbReference type="Pfam" id="PF00171"/>
    </source>
</evidence>
<dbReference type="Gene3D" id="3.40.605.10">
    <property type="entry name" value="Aldehyde Dehydrogenase, Chain A, domain 1"/>
    <property type="match status" value="2"/>
</dbReference>
<evidence type="ECO:0000256" key="6">
    <source>
        <dbReference type="RuleBase" id="RU003345"/>
    </source>
</evidence>
<organism evidence="8 9">
    <name type="scientific">Drosophila guanche</name>
    <name type="common">Fruit fly</name>
    <dbReference type="NCBI Taxonomy" id="7266"/>
    <lineage>
        <taxon>Eukaryota</taxon>
        <taxon>Metazoa</taxon>
        <taxon>Ecdysozoa</taxon>
        <taxon>Arthropoda</taxon>
        <taxon>Hexapoda</taxon>
        <taxon>Insecta</taxon>
        <taxon>Pterygota</taxon>
        <taxon>Neoptera</taxon>
        <taxon>Endopterygota</taxon>
        <taxon>Diptera</taxon>
        <taxon>Brachycera</taxon>
        <taxon>Muscomorpha</taxon>
        <taxon>Ephydroidea</taxon>
        <taxon>Drosophilidae</taxon>
        <taxon>Drosophila</taxon>
        <taxon>Sophophora</taxon>
    </lineage>
</organism>
<name>A0A3B0KHK9_DROGU</name>
<dbReference type="OrthoDB" id="310895at2759"/>
<dbReference type="Gene3D" id="3.40.309.10">
    <property type="entry name" value="Aldehyde Dehydrogenase, Chain A, domain 2"/>
    <property type="match status" value="2"/>
</dbReference>
<comment type="similarity">
    <text evidence="1 6">Belongs to the aldehyde dehydrogenase family.</text>
</comment>
<dbReference type="InterPro" id="IPR016160">
    <property type="entry name" value="Ald_DH_CS_CYS"/>
</dbReference>
<dbReference type="PROSITE" id="PS00687">
    <property type="entry name" value="ALDEHYDE_DEHYDR_GLU"/>
    <property type="match status" value="2"/>
</dbReference>
<dbReference type="InterPro" id="IPR016161">
    <property type="entry name" value="Ald_DH/histidinol_DH"/>
</dbReference>
<dbReference type="FunFam" id="3.40.605.10:FF:000026">
    <property type="entry name" value="Aldehyde dehydrogenase, putative"/>
    <property type="match status" value="1"/>
</dbReference>
<dbReference type="EC" id="1.2.1.3" evidence="4"/>
<reference evidence="9" key="1">
    <citation type="submission" date="2018-01" db="EMBL/GenBank/DDBJ databases">
        <authorList>
            <person name="Alioto T."/>
            <person name="Alioto T."/>
        </authorList>
    </citation>
    <scope>NUCLEOTIDE SEQUENCE [LARGE SCALE GENOMIC DNA]</scope>
</reference>
<feature type="domain" description="Aldehyde dehydrogenase" evidence="7">
    <location>
        <begin position="411"/>
        <end position="797"/>
    </location>
</feature>
<evidence type="ECO:0000256" key="2">
    <source>
        <dbReference type="ARBA" id="ARBA00023002"/>
    </source>
</evidence>
<feature type="active site" evidence="5">
    <location>
        <position position="288"/>
    </location>
</feature>
<evidence type="ECO:0000313" key="9">
    <source>
        <dbReference type="Proteomes" id="UP000268350"/>
    </source>
</evidence>
<dbReference type="OMA" id="PQIDSEM"/>
<accession>A0A3B0KHK9</accession>
<dbReference type="InterPro" id="IPR029510">
    <property type="entry name" value="Ald_DH_CS_GLU"/>
</dbReference>